<dbReference type="Proteomes" id="UP001589755">
    <property type="component" value="Unassembled WGS sequence"/>
</dbReference>
<dbReference type="RefSeq" id="WP_261520199.1">
    <property type="nucleotide sequence ID" value="NZ_JAODNW010000009.1"/>
</dbReference>
<dbReference type="InterPro" id="IPR046087">
    <property type="entry name" value="DUF6105"/>
</dbReference>
<accession>A0ABV6D2X7</accession>
<organism evidence="2 3">
    <name type="scientific">Chelativorans intermedius</name>
    <dbReference type="NCBI Taxonomy" id="515947"/>
    <lineage>
        <taxon>Bacteria</taxon>
        <taxon>Pseudomonadati</taxon>
        <taxon>Pseudomonadota</taxon>
        <taxon>Alphaproteobacteria</taxon>
        <taxon>Hyphomicrobiales</taxon>
        <taxon>Phyllobacteriaceae</taxon>
        <taxon>Chelativorans</taxon>
    </lineage>
</organism>
<dbReference type="Pfam" id="PF19600">
    <property type="entry name" value="DUF6105"/>
    <property type="match status" value="1"/>
</dbReference>
<evidence type="ECO:0000313" key="2">
    <source>
        <dbReference type="EMBL" id="MFC0206989.1"/>
    </source>
</evidence>
<gene>
    <name evidence="2" type="ORF">ACFFJ2_01075</name>
</gene>
<evidence type="ECO:0000313" key="3">
    <source>
        <dbReference type="Proteomes" id="UP001589755"/>
    </source>
</evidence>
<keyword evidence="1" id="KW-0812">Transmembrane</keyword>
<sequence length="103" mass="12010">MRYILIFWALPMALIWGWYFLSFNDISFGFLFLSRPMHDLVFEIYGSILGIDPAALPMLLARACVIDSLIILAILAFRRRRAIRAWLAARRMRYLRGDAARSI</sequence>
<name>A0ABV6D2X7_9HYPH</name>
<proteinExistence type="predicted"/>
<comment type="caution">
    <text evidence="2">The sequence shown here is derived from an EMBL/GenBank/DDBJ whole genome shotgun (WGS) entry which is preliminary data.</text>
</comment>
<dbReference type="EMBL" id="JBHLXD010000002">
    <property type="protein sequence ID" value="MFC0206989.1"/>
    <property type="molecule type" value="Genomic_DNA"/>
</dbReference>
<keyword evidence="1" id="KW-1133">Transmembrane helix</keyword>
<reference evidence="2 3" key="1">
    <citation type="submission" date="2024-09" db="EMBL/GenBank/DDBJ databases">
        <authorList>
            <person name="Sun Q."/>
            <person name="Mori K."/>
        </authorList>
    </citation>
    <scope>NUCLEOTIDE SEQUENCE [LARGE SCALE GENOMIC DNA]</scope>
    <source>
        <strain evidence="2 3">CCM 8543</strain>
    </source>
</reference>
<feature type="transmembrane region" description="Helical" evidence="1">
    <location>
        <begin position="54"/>
        <end position="77"/>
    </location>
</feature>
<protein>
    <submittedName>
        <fullName evidence="2">DUF6105 family protein</fullName>
    </submittedName>
</protein>
<feature type="transmembrane region" description="Helical" evidence="1">
    <location>
        <begin position="7"/>
        <end position="34"/>
    </location>
</feature>
<keyword evidence="1" id="KW-0472">Membrane</keyword>
<evidence type="ECO:0000256" key="1">
    <source>
        <dbReference type="SAM" id="Phobius"/>
    </source>
</evidence>
<keyword evidence="3" id="KW-1185">Reference proteome</keyword>